<keyword evidence="10" id="KW-0472">Membrane</keyword>
<dbReference type="Pfam" id="PF02675">
    <property type="entry name" value="AdoMet_dc"/>
    <property type="match status" value="1"/>
</dbReference>
<keyword evidence="8" id="KW-0704">Schiff base</keyword>
<keyword evidence="10" id="KW-1133">Transmembrane helix</keyword>
<keyword evidence="6" id="KW-0865">Zymogen</keyword>
<evidence type="ECO:0000313" key="12">
    <source>
        <dbReference type="Proteomes" id="UP000275571"/>
    </source>
</evidence>
<dbReference type="KEGG" id="btur:DB313_06345"/>
<geneLocation type="plasmid" evidence="11 12">
    <name>lp27</name>
</geneLocation>
<dbReference type="PANTHER" id="PTHR33866:SF2">
    <property type="entry name" value="S-ADENOSYLMETHIONINE DECARBOXYLASE PROENZYME"/>
    <property type="match status" value="1"/>
</dbReference>
<dbReference type="InterPro" id="IPR003826">
    <property type="entry name" value="AdoMetDC_fam_prok"/>
</dbReference>
<keyword evidence="10" id="KW-0812">Transmembrane</keyword>
<dbReference type="RefSeq" id="WP_120105040.1">
    <property type="nucleotide sequence ID" value="NZ_CP028891.1"/>
</dbReference>
<dbReference type="EMBL" id="CP028891">
    <property type="protein sequence ID" value="AYE37120.1"/>
    <property type="molecule type" value="Genomic_DNA"/>
</dbReference>
<keyword evidence="2" id="KW-0210">Decarboxylase</keyword>
<keyword evidence="3" id="KW-0068">Autocatalytic cleavage</keyword>
<evidence type="ECO:0000256" key="7">
    <source>
        <dbReference type="ARBA" id="ARBA00023239"/>
    </source>
</evidence>
<proteinExistence type="predicted"/>
<dbReference type="GO" id="GO:0004014">
    <property type="term" value="F:adenosylmethionine decarboxylase activity"/>
    <property type="evidence" value="ECO:0007669"/>
    <property type="project" value="InterPro"/>
</dbReference>
<keyword evidence="7" id="KW-0456">Lyase</keyword>
<organism evidence="11 12">
    <name type="scientific">Borrelia turcica IST7</name>
    <dbReference type="NCBI Taxonomy" id="1104446"/>
    <lineage>
        <taxon>Bacteria</taxon>
        <taxon>Pseudomonadati</taxon>
        <taxon>Spirochaetota</taxon>
        <taxon>Spirochaetia</taxon>
        <taxon>Spirochaetales</taxon>
        <taxon>Borreliaceae</taxon>
        <taxon>Borrelia</taxon>
    </lineage>
</organism>
<dbReference type="SUPFAM" id="SSF56276">
    <property type="entry name" value="S-adenosylmethionine decarboxylase"/>
    <property type="match status" value="1"/>
</dbReference>
<keyword evidence="5" id="KW-0620">Polyamine biosynthesis</keyword>
<keyword evidence="4" id="KW-0745">Spermidine biosynthesis</keyword>
<evidence type="ECO:0000256" key="9">
    <source>
        <dbReference type="ARBA" id="ARBA00023317"/>
    </source>
</evidence>
<dbReference type="GO" id="GO:0008295">
    <property type="term" value="P:spermidine biosynthetic process"/>
    <property type="evidence" value="ECO:0007669"/>
    <property type="project" value="UniProtKB-KW"/>
</dbReference>
<evidence type="ECO:0000256" key="4">
    <source>
        <dbReference type="ARBA" id="ARBA00023066"/>
    </source>
</evidence>
<comment type="cofactor">
    <cofactor evidence="1">
        <name>pyruvate</name>
        <dbReference type="ChEBI" id="CHEBI:15361"/>
    </cofactor>
</comment>
<dbReference type="InterPro" id="IPR016067">
    <property type="entry name" value="S-AdoMet_deCO2ase_core"/>
</dbReference>
<dbReference type="GO" id="GO:0005829">
    <property type="term" value="C:cytosol"/>
    <property type="evidence" value="ECO:0007669"/>
    <property type="project" value="TreeGrafter"/>
</dbReference>
<dbReference type="Proteomes" id="UP000275571">
    <property type="component" value="Plasmid lp27"/>
</dbReference>
<dbReference type="PANTHER" id="PTHR33866">
    <property type="entry name" value="S-ADENOSYLMETHIONINE DECARBOXYLASE PROENZYME"/>
    <property type="match status" value="1"/>
</dbReference>
<keyword evidence="11" id="KW-0614">Plasmid</keyword>
<reference evidence="11 12" key="1">
    <citation type="journal article" date="2018" name="Infect. Genet. Evol.">
        <title>Genome-wide analysis of Borrelia turcica and 'Candidatus Borrelia tachyglossi' shows relapsing fever-like genomes with unique genomic links to Lyme disease Borrelia.</title>
        <authorList>
            <person name="Gofton A.W."/>
            <person name="Margos G."/>
            <person name="Fingerle V."/>
            <person name="Hepner S."/>
            <person name="Loh S.M."/>
            <person name="Ryan U."/>
            <person name="Irwin P."/>
            <person name="Oskam C.L."/>
        </authorList>
    </citation>
    <scope>NUCLEOTIDE SEQUENCE [LARGE SCALE GENOMIC DNA]</scope>
    <source>
        <strain evidence="11 12">IST7</strain>
        <plasmid evidence="11">lp27</plasmid>
    </source>
</reference>
<evidence type="ECO:0000256" key="10">
    <source>
        <dbReference type="SAM" id="Phobius"/>
    </source>
</evidence>
<keyword evidence="9" id="KW-0670">Pyruvate</keyword>
<protein>
    <submittedName>
        <fullName evidence="11">Spermidine synthase</fullName>
    </submittedName>
</protein>
<dbReference type="AlphaFoldDB" id="A0A386PRV2"/>
<name>A0A386PRV2_9SPIR</name>
<evidence type="ECO:0000256" key="3">
    <source>
        <dbReference type="ARBA" id="ARBA00022813"/>
    </source>
</evidence>
<feature type="transmembrane region" description="Helical" evidence="10">
    <location>
        <begin position="43"/>
        <end position="61"/>
    </location>
</feature>
<accession>A0A386PRV2</accession>
<evidence type="ECO:0000256" key="1">
    <source>
        <dbReference type="ARBA" id="ARBA00001928"/>
    </source>
</evidence>
<evidence type="ECO:0000256" key="2">
    <source>
        <dbReference type="ARBA" id="ARBA00022793"/>
    </source>
</evidence>
<sequence length="95" mass="11340">MNCKMNNISFWIGCTDAKFLVFFFEKLLIKSKFKILNKREHKFVPYGLTVLFLLAESHLAIHTFPEKNKTYIELTSCVDEQFFRFLKLLDIKELI</sequence>
<evidence type="ECO:0000256" key="6">
    <source>
        <dbReference type="ARBA" id="ARBA00023145"/>
    </source>
</evidence>
<dbReference type="OrthoDB" id="9793120at2"/>
<keyword evidence="12" id="KW-1185">Reference proteome</keyword>
<dbReference type="Gene3D" id="3.60.90.10">
    <property type="entry name" value="S-adenosylmethionine decarboxylase"/>
    <property type="match status" value="1"/>
</dbReference>
<evidence type="ECO:0000313" key="11">
    <source>
        <dbReference type="EMBL" id="AYE37120.1"/>
    </source>
</evidence>
<evidence type="ECO:0000256" key="8">
    <source>
        <dbReference type="ARBA" id="ARBA00023270"/>
    </source>
</evidence>
<evidence type="ECO:0000256" key="5">
    <source>
        <dbReference type="ARBA" id="ARBA00023115"/>
    </source>
</evidence>
<gene>
    <name evidence="11" type="ORF">DB313_06345</name>
</gene>